<dbReference type="InterPro" id="IPR001509">
    <property type="entry name" value="Epimerase_deHydtase"/>
</dbReference>
<evidence type="ECO:0000313" key="2">
    <source>
        <dbReference type="EMBL" id="MDA5192985.1"/>
    </source>
</evidence>
<dbReference type="RefSeq" id="WP_274942685.1">
    <property type="nucleotide sequence ID" value="NZ_JANWOI010000001.1"/>
</dbReference>
<dbReference type="Pfam" id="PF01370">
    <property type="entry name" value="Epimerase"/>
    <property type="match status" value="1"/>
</dbReference>
<dbReference type="InterPro" id="IPR051207">
    <property type="entry name" value="ComplexI_NDUFA9_subunit"/>
</dbReference>
<dbReference type="AlphaFoldDB" id="A0A9X3TWG3"/>
<sequence>MAGRPMTGQLVTVFGGSGFLGRSIVKRLAEAGSRVRVAVRNPNSALFLKPMGSVGQIQIVQANIRHQGSVAAAVAGADAVINLVGVLYESGPQSFADIHSAGAAHVAAAATAAGVKRLVQVSALGANPQSDSAYARTKAAGESAAREAFPGVTILRPSVVFGPDDNFLNRFARLAKFTPALPLIGGGKTRFQPVYVGDVAEAVVTILLRPQTAGKTFELGGPRVYSFREILTYLLKEIGRERMLISLPFGLARFQAAFLGLLPKPLLTLDQVRLLAHDNVTSGETAGFAELGIQPTSLEVIAPTYLGRYRSKGEFAPLRAH</sequence>
<dbReference type="Proteomes" id="UP001141619">
    <property type="component" value="Unassembled WGS sequence"/>
</dbReference>
<feature type="domain" description="NAD-dependent epimerase/dehydratase" evidence="1">
    <location>
        <begin position="11"/>
        <end position="220"/>
    </location>
</feature>
<reference evidence="2" key="2">
    <citation type="journal article" date="2023" name="Syst. Appl. Microbiol.">
        <title>Govania unica gen. nov., sp. nov., a rare biosphere bacterium that represents a novel family in the class Alphaproteobacteria.</title>
        <authorList>
            <person name="Vandamme P."/>
            <person name="Peeters C."/>
            <person name="Hettiarachchi A."/>
            <person name="Cnockaert M."/>
            <person name="Carlier A."/>
        </authorList>
    </citation>
    <scope>NUCLEOTIDE SEQUENCE</scope>
    <source>
        <strain evidence="2">LMG 31809</strain>
    </source>
</reference>
<dbReference type="InterPro" id="IPR036291">
    <property type="entry name" value="NAD(P)-bd_dom_sf"/>
</dbReference>
<dbReference type="EMBL" id="JANWOI010000001">
    <property type="protein sequence ID" value="MDA5192985.1"/>
    <property type="molecule type" value="Genomic_DNA"/>
</dbReference>
<proteinExistence type="predicted"/>
<keyword evidence="3" id="KW-1185">Reference proteome</keyword>
<dbReference type="SUPFAM" id="SSF51735">
    <property type="entry name" value="NAD(P)-binding Rossmann-fold domains"/>
    <property type="match status" value="1"/>
</dbReference>
<dbReference type="CDD" id="cd05271">
    <property type="entry name" value="NDUFA9_like_SDR_a"/>
    <property type="match status" value="1"/>
</dbReference>
<dbReference type="FunFam" id="3.40.50.720:FF:000702">
    <property type="entry name" value="NADH dehydrogenase (Ubiquinone)"/>
    <property type="match status" value="1"/>
</dbReference>
<dbReference type="GO" id="GO:0044877">
    <property type="term" value="F:protein-containing complex binding"/>
    <property type="evidence" value="ECO:0007669"/>
    <property type="project" value="TreeGrafter"/>
</dbReference>
<comment type="caution">
    <text evidence="2">The sequence shown here is derived from an EMBL/GenBank/DDBJ whole genome shotgun (WGS) entry which is preliminary data.</text>
</comment>
<protein>
    <submittedName>
        <fullName evidence="2">Complex I NDUFA9 subunit family protein</fullName>
    </submittedName>
</protein>
<evidence type="ECO:0000259" key="1">
    <source>
        <dbReference type="Pfam" id="PF01370"/>
    </source>
</evidence>
<dbReference type="PANTHER" id="PTHR12126:SF11">
    <property type="entry name" value="NADH DEHYDROGENASE [UBIQUINONE] 1 ALPHA SUBCOMPLEX SUBUNIT 9, MITOCHONDRIAL"/>
    <property type="match status" value="1"/>
</dbReference>
<evidence type="ECO:0000313" key="3">
    <source>
        <dbReference type="Proteomes" id="UP001141619"/>
    </source>
</evidence>
<dbReference type="Gene3D" id="3.40.50.720">
    <property type="entry name" value="NAD(P)-binding Rossmann-like Domain"/>
    <property type="match status" value="1"/>
</dbReference>
<name>A0A9X3TWG3_9PROT</name>
<reference evidence="2" key="1">
    <citation type="submission" date="2022-08" db="EMBL/GenBank/DDBJ databases">
        <authorList>
            <person name="Vandamme P."/>
            <person name="Hettiarachchi A."/>
            <person name="Peeters C."/>
            <person name="Cnockaert M."/>
            <person name="Carlier A."/>
        </authorList>
    </citation>
    <scope>NUCLEOTIDE SEQUENCE</scope>
    <source>
        <strain evidence="2">LMG 31809</strain>
    </source>
</reference>
<dbReference type="PANTHER" id="PTHR12126">
    <property type="entry name" value="NADH-UBIQUINONE OXIDOREDUCTASE 39 KDA SUBUNIT-RELATED"/>
    <property type="match status" value="1"/>
</dbReference>
<accession>A0A9X3TWG3</accession>
<organism evidence="2 3">
    <name type="scientific">Govanella unica</name>
    <dbReference type="NCBI Taxonomy" id="2975056"/>
    <lineage>
        <taxon>Bacteria</taxon>
        <taxon>Pseudomonadati</taxon>
        <taxon>Pseudomonadota</taxon>
        <taxon>Alphaproteobacteria</taxon>
        <taxon>Emcibacterales</taxon>
        <taxon>Govanellaceae</taxon>
        <taxon>Govanella</taxon>
    </lineage>
</organism>
<gene>
    <name evidence="2" type="ORF">NYP16_03305</name>
</gene>